<dbReference type="EnsemblMetazoa" id="MESCA010262-RA">
    <property type="protein sequence ID" value="MESCA010262-PA"/>
    <property type="gene ID" value="MESCA010262"/>
</dbReference>
<organism evidence="5 6">
    <name type="scientific">Megaselia scalaris</name>
    <name type="common">Humpbacked fly</name>
    <name type="synonym">Phora scalaris</name>
    <dbReference type="NCBI Taxonomy" id="36166"/>
    <lineage>
        <taxon>Eukaryota</taxon>
        <taxon>Metazoa</taxon>
        <taxon>Ecdysozoa</taxon>
        <taxon>Arthropoda</taxon>
        <taxon>Hexapoda</taxon>
        <taxon>Insecta</taxon>
        <taxon>Pterygota</taxon>
        <taxon>Neoptera</taxon>
        <taxon>Endopterygota</taxon>
        <taxon>Diptera</taxon>
        <taxon>Brachycera</taxon>
        <taxon>Muscomorpha</taxon>
        <taxon>Platypezoidea</taxon>
        <taxon>Phoridae</taxon>
        <taxon>Megaseliini</taxon>
        <taxon>Megaselia</taxon>
    </lineage>
</organism>
<dbReference type="GO" id="GO:0005524">
    <property type="term" value="F:ATP binding"/>
    <property type="evidence" value="ECO:0007669"/>
    <property type="project" value="UniProtKB-KW"/>
</dbReference>
<dbReference type="STRING" id="36166.T1H231"/>
<dbReference type="OMA" id="NGRENYH"/>
<protein>
    <recommendedName>
        <fullName evidence="4">Kinesin motor domain-containing protein</fullName>
    </recommendedName>
</protein>
<sequence>MEAQPIVQMDGKKTRLNKPKAQCIRDNGRENYHDYTFDHSYWSFDERDANFTTQEQVYGDLGTDVVD</sequence>
<dbReference type="EMBL" id="CAQQ02131378">
    <property type="status" value="NOT_ANNOTATED_CDS"/>
    <property type="molecule type" value="Genomic_DNA"/>
</dbReference>
<dbReference type="PANTHER" id="PTHR47117">
    <property type="entry name" value="STAR-RELATED LIPID TRANSFER PROTEIN 9"/>
    <property type="match status" value="1"/>
</dbReference>
<keyword evidence="1" id="KW-0547">Nucleotide-binding</keyword>
<dbReference type="InterPro" id="IPR001752">
    <property type="entry name" value="Kinesin_motor_dom"/>
</dbReference>
<feature type="domain" description="Kinesin motor" evidence="4">
    <location>
        <begin position="1"/>
        <end position="67"/>
    </location>
</feature>
<keyword evidence="2" id="KW-0067">ATP-binding</keyword>
<dbReference type="GO" id="GO:0007018">
    <property type="term" value="P:microtubule-based movement"/>
    <property type="evidence" value="ECO:0007669"/>
    <property type="project" value="InterPro"/>
</dbReference>
<dbReference type="GO" id="GO:0003777">
    <property type="term" value="F:microtubule motor activity"/>
    <property type="evidence" value="ECO:0007669"/>
    <property type="project" value="InterPro"/>
</dbReference>
<keyword evidence="6" id="KW-1185">Reference proteome</keyword>
<evidence type="ECO:0000256" key="1">
    <source>
        <dbReference type="ARBA" id="ARBA00022741"/>
    </source>
</evidence>
<accession>T1H231</accession>
<reference evidence="5" key="2">
    <citation type="submission" date="2015-06" db="UniProtKB">
        <authorList>
            <consortium name="EnsemblMetazoa"/>
        </authorList>
    </citation>
    <scope>IDENTIFICATION</scope>
</reference>
<comment type="caution">
    <text evidence="3">Lacks conserved residue(s) required for the propagation of feature annotation.</text>
</comment>
<dbReference type="AlphaFoldDB" id="T1H231"/>
<evidence type="ECO:0000313" key="6">
    <source>
        <dbReference type="Proteomes" id="UP000015102"/>
    </source>
</evidence>
<dbReference type="InterPro" id="IPR036961">
    <property type="entry name" value="Kinesin_motor_dom_sf"/>
</dbReference>
<dbReference type="HOGENOM" id="CLU_2819936_0_0_1"/>
<evidence type="ECO:0000313" key="5">
    <source>
        <dbReference type="EnsemblMetazoa" id="MESCA010262-PA"/>
    </source>
</evidence>
<dbReference type="Gene3D" id="3.40.850.10">
    <property type="entry name" value="Kinesin motor domain"/>
    <property type="match status" value="1"/>
</dbReference>
<comment type="similarity">
    <text evidence="3">Belongs to the TRAFAC class myosin-kinesin ATPase superfamily. Kinesin family.</text>
</comment>
<dbReference type="Proteomes" id="UP000015102">
    <property type="component" value="Unassembled WGS sequence"/>
</dbReference>
<name>T1H231_MEGSC</name>
<reference evidence="6" key="1">
    <citation type="submission" date="2013-02" db="EMBL/GenBank/DDBJ databases">
        <authorList>
            <person name="Hughes D."/>
        </authorList>
    </citation>
    <scope>NUCLEOTIDE SEQUENCE</scope>
    <source>
        <strain>Durham</strain>
        <strain evidence="6">NC isolate 2 -- Noor lab</strain>
    </source>
</reference>
<proteinExistence type="inferred from homology"/>
<dbReference type="PROSITE" id="PS50067">
    <property type="entry name" value="KINESIN_MOTOR_2"/>
    <property type="match status" value="1"/>
</dbReference>
<evidence type="ECO:0000256" key="3">
    <source>
        <dbReference type="PROSITE-ProRule" id="PRU00283"/>
    </source>
</evidence>
<evidence type="ECO:0000256" key="2">
    <source>
        <dbReference type="ARBA" id="ARBA00022840"/>
    </source>
</evidence>
<dbReference type="GO" id="GO:0008017">
    <property type="term" value="F:microtubule binding"/>
    <property type="evidence" value="ECO:0007669"/>
    <property type="project" value="InterPro"/>
</dbReference>
<evidence type="ECO:0000259" key="4">
    <source>
        <dbReference type="PROSITE" id="PS50067"/>
    </source>
</evidence>